<dbReference type="PRINTS" id="PR01264">
    <property type="entry name" value="MECHCHANNEL"/>
</dbReference>
<gene>
    <name evidence="10 11" type="primary">mscL</name>
    <name evidence="11" type="ORF">HIJ39_13150</name>
</gene>
<organism evidence="11 12">
    <name type="scientific">Sulfobacillus harzensis</name>
    <dbReference type="NCBI Taxonomy" id="2729629"/>
    <lineage>
        <taxon>Bacteria</taxon>
        <taxon>Bacillati</taxon>
        <taxon>Bacillota</taxon>
        <taxon>Clostridia</taxon>
        <taxon>Eubacteriales</taxon>
        <taxon>Clostridiales Family XVII. Incertae Sedis</taxon>
        <taxon>Sulfobacillus</taxon>
    </lineage>
</organism>
<feature type="transmembrane region" description="Helical" evidence="10">
    <location>
        <begin position="77"/>
        <end position="101"/>
    </location>
</feature>
<dbReference type="PROSITE" id="PS01327">
    <property type="entry name" value="MSCL"/>
    <property type="match status" value="1"/>
</dbReference>
<evidence type="ECO:0000256" key="6">
    <source>
        <dbReference type="ARBA" id="ARBA00022989"/>
    </source>
</evidence>
<dbReference type="InterPro" id="IPR001185">
    <property type="entry name" value="MS_channel"/>
</dbReference>
<keyword evidence="8 10" id="KW-0472">Membrane</keyword>
<comment type="function">
    <text evidence="10">Channel that opens in response to stretch forces in the membrane lipid bilayer. May participate in the regulation of osmotic pressure changes within the cell.</text>
</comment>
<evidence type="ECO:0000256" key="10">
    <source>
        <dbReference type="HAMAP-Rule" id="MF_00115"/>
    </source>
</evidence>
<evidence type="ECO:0000256" key="5">
    <source>
        <dbReference type="ARBA" id="ARBA00022692"/>
    </source>
</evidence>
<keyword evidence="4 10" id="KW-1003">Cell membrane</keyword>
<evidence type="ECO:0000313" key="11">
    <source>
        <dbReference type="EMBL" id="NMP23286.1"/>
    </source>
</evidence>
<dbReference type="Pfam" id="PF01741">
    <property type="entry name" value="MscL"/>
    <property type="match status" value="1"/>
</dbReference>
<dbReference type="InterPro" id="IPR019823">
    <property type="entry name" value="Mechanosensitive_channel_CS"/>
</dbReference>
<protein>
    <recommendedName>
        <fullName evidence="10">Large-conductance mechanosensitive channel</fullName>
    </recommendedName>
</protein>
<reference evidence="11 12" key="1">
    <citation type="submission" date="2020-04" db="EMBL/GenBank/DDBJ databases">
        <authorList>
            <person name="Zhang R."/>
            <person name="Schippers A."/>
        </authorList>
    </citation>
    <scope>NUCLEOTIDE SEQUENCE [LARGE SCALE GENOMIC DNA]</scope>
    <source>
        <strain evidence="11 12">DSM 109850</strain>
    </source>
</reference>
<accession>A0A7Y0L4S6</accession>
<dbReference type="GO" id="GO:0005886">
    <property type="term" value="C:plasma membrane"/>
    <property type="evidence" value="ECO:0007669"/>
    <property type="project" value="UniProtKB-SubCell"/>
</dbReference>
<dbReference type="EMBL" id="JABBVZ010000046">
    <property type="protein sequence ID" value="NMP23286.1"/>
    <property type="molecule type" value="Genomic_DNA"/>
</dbReference>
<dbReference type="InterPro" id="IPR036019">
    <property type="entry name" value="MscL_channel"/>
</dbReference>
<evidence type="ECO:0000256" key="8">
    <source>
        <dbReference type="ARBA" id="ARBA00023136"/>
    </source>
</evidence>
<keyword evidence="7 10" id="KW-0406">Ion transport</keyword>
<keyword evidence="9 10" id="KW-0407">Ion channel</keyword>
<dbReference type="PANTHER" id="PTHR30266">
    <property type="entry name" value="MECHANOSENSITIVE CHANNEL MSCL"/>
    <property type="match status" value="1"/>
</dbReference>
<evidence type="ECO:0000256" key="9">
    <source>
        <dbReference type="ARBA" id="ARBA00023303"/>
    </source>
</evidence>
<name>A0A7Y0L4S6_9FIRM</name>
<dbReference type="HAMAP" id="MF_00115">
    <property type="entry name" value="MscL"/>
    <property type="match status" value="1"/>
</dbReference>
<evidence type="ECO:0000256" key="7">
    <source>
        <dbReference type="ARBA" id="ARBA00023065"/>
    </source>
</evidence>
<comment type="similarity">
    <text evidence="2 10">Belongs to the MscL family.</text>
</comment>
<dbReference type="InterPro" id="IPR037673">
    <property type="entry name" value="MSC/AndL"/>
</dbReference>
<dbReference type="GO" id="GO:0008381">
    <property type="term" value="F:mechanosensitive monoatomic ion channel activity"/>
    <property type="evidence" value="ECO:0007669"/>
    <property type="project" value="UniProtKB-UniRule"/>
</dbReference>
<comment type="subcellular location">
    <subcellularLocation>
        <location evidence="1 10">Cell membrane</location>
        <topology evidence="1 10">Multi-pass membrane protein</topology>
    </subcellularLocation>
</comment>
<dbReference type="SUPFAM" id="SSF81330">
    <property type="entry name" value="Gated mechanosensitive channel"/>
    <property type="match status" value="1"/>
</dbReference>
<keyword evidence="3 10" id="KW-0813">Transport</keyword>
<sequence>MWNDFKTFVARGNVMDLAIALVVGTAFTKIVSTLVNNVIMPPIGLLLGRVDFSSLYINLSSHQYSSYSQAAAAGAPVIAYGLFLNTIIDFVIVAILMFFVVRWINRLKGPAPTPAPTTQTCPFCKTSIALDATRCPYCTSHLDTTP</sequence>
<dbReference type="AlphaFoldDB" id="A0A7Y0L4S6"/>
<dbReference type="PANTHER" id="PTHR30266:SF2">
    <property type="entry name" value="LARGE-CONDUCTANCE MECHANOSENSITIVE CHANNEL"/>
    <property type="match status" value="1"/>
</dbReference>
<proteinExistence type="inferred from homology"/>
<evidence type="ECO:0000313" key="12">
    <source>
        <dbReference type="Proteomes" id="UP000533476"/>
    </source>
</evidence>
<evidence type="ECO:0000256" key="3">
    <source>
        <dbReference type="ARBA" id="ARBA00022448"/>
    </source>
</evidence>
<feature type="transmembrane region" description="Helical" evidence="10">
    <location>
        <begin position="12"/>
        <end position="31"/>
    </location>
</feature>
<dbReference type="Gene3D" id="1.10.1200.120">
    <property type="entry name" value="Large-conductance mechanosensitive channel, MscL, domain 1"/>
    <property type="match status" value="1"/>
</dbReference>
<evidence type="ECO:0000256" key="2">
    <source>
        <dbReference type="ARBA" id="ARBA00007254"/>
    </source>
</evidence>
<comment type="caution">
    <text evidence="11">The sequence shown here is derived from an EMBL/GenBank/DDBJ whole genome shotgun (WGS) entry which is preliminary data.</text>
</comment>
<keyword evidence="5 10" id="KW-0812">Transmembrane</keyword>
<evidence type="ECO:0000256" key="4">
    <source>
        <dbReference type="ARBA" id="ARBA00022475"/>
    </source>
</evidence>
<keyword evidence="6 10" id="KW-1133">Transmembrane helix</keyword>
<keyword evidence="12" id="KW-1185">Reference proteome</keyword>
<dbReference type="NCBIfam" id="TIGR00220">
    <property type="entry name" value="mscL"/>
    <property type="match status" value="1"/>
</dbReference>
<comment type="subunit">
    <text evidence="10">Homopentamer.</text>
</comment>
<evidence type="ECO:0000256" key="1">
    <source>
        <dbReference type="ARBA" id="ARBA00004651"/>
    </source>
</evidence>
<dbReference type="RefSeq" id="WP_169100422.1">
    <property type="nucleotide sequence ID" value="NZ_JABBVZ010000046.1"/>
</dbReference>
<dbReference type="Proteomes" id="UP000533476">
    <property type="component" value="Unassembled WGS sequence"/>
</dbReference>